<keyword evidence="2" id="KW-1185">Reference proteome</keyword>
<sequence>MTLTMHSRWELPWPVFRRFLDAIRAAGDIVEAVGDEPKPVD</sequence>
<comment type="caution">
    <text evidence="1">The sequence shown here is derived from an EMBL/GenBank/DDBJ whole genome shotgun (WGS) entry which is preliminary data.</text>
</comment>
<evidence type="ECO:0000313" key="1">
    <source>
        <dbReference type="EMBL" id="PWK46304.1"/>
    </source>
</evidence>
<evidence type="ECO:0000313" key="2">
    <source>
        <dbReference type="Proteomes" id="UP000245697"/>
    </source>
</evidence>
<proteinExistence type="predicted"/>
<accession>A0A316FBR9</accession>
<dbReference type="Proteomes" id="UP000245697">
    <property type="component" value="Unassembled WGS sequence"/>
</dbReference>
<reference evidence="1 2" key="1">
    <citation type="submission" date="2018-05" db="EMBL/GenBank/DDBJ databases">
        <title>Genomic Encyclopedia of Archaeal and Bacterial Type Strains, Phase II (KMG-II): from individual species to whole genera.</title>
        <authorList>
            <person name="Goeker M."/>
        </authorList>
    </citation>
    <scope>NUCLEOTIDE SEQUENCE [LARGE SCALE GENOMIC DNA]</scope>
    <source>
        <strain evidence="1 2">DSM 45184</strain>
    </source>
</reference>
<dbReference type="AlphaFoldDB" id="A0A316FBR9"/>
<gene>
    <name evidence="1" type="ORF">BC793_110298</name>
</gene>
<protein>
    <submittedName>
        <fullName evidence="1">Uncharacterized protein</fullName>
    </submittedName>
</protein>
<name>A0A316FBR9_9ACTN</name>
<dbReference type="EMBL" id="QGGR01000010">
    <property type="protein sequence ID" value="PWK46304.1"/>
    <property type="molecule type" value="Genomic_DNA"/>
</dbReference>
<organism evidence="1 2">
    <name type="scientific">Actinoplanes xinjiangensis</name>
    <dbReference type="NCBI Taxonomy" id="512350"/>
    <lineage>
        <taxon>Bacteria</taxon>
        <taxon>Bacillati</taxon>
        <taxon>Actinomycetota</taxon>
        <taxon>Actinomycetes</taxon>
        <taxon>Micromonosporales</taxon>
        <taxon>Micromonosporaceae</taxon>
        <taxon>Actinoplanes</taxon>
    </lineage>
</organism>